<dbReference type="InterPro" id="IPR018673">
    <property type="entry name" value="DUF2141"/>
</dbReference>
<dbReference type="Pfam" id="PF09912">
    <property type="entry name" value="DUF2141"/>
    <property type="match status" value="1"/>
</dbReference>
<sequence length="169" mass="17813">MIALLLAAAAQATIPSTPRLGVAEAQCHAGEHGPELIVTVEGLKDRAGLLRGELYPANDKDFLEDDNVLVSAGKTFRRTIVEPIPADPVRLCIRAPAPGTYSLAVIHARTGKRGFSLLRDGIGFGSNPKLGYGKPKSAAAMVTIGSSPTPTTVVMNYRTGLISFGPLHR</sequence>
<name>A0ABT9EKU1_9SPHN</name>
<keyword evidence="2" id="KW-1185">Reference proteome</keyword>
<dbReference type="Proteomes" id="UP001230685">
    <property type="component" value="Unassembled WGS sequence"/>
</dbReference>
<evidence type="ECO:0000313" key="2">
    <source>
        <dbReference type="Proteomes" id="UP001230685"/>
    </source>
</evidence>
<dbReference type="RefSeq" id="WP_305173295.1">
    <property type="nucleotide sequence ID" value="NZ_JAUUDS010000004.1"/>
</dbReference>
<organism evidence="1 2">
    <name type="scientific">Sphingomonas aurea</name>
    <dbReference type="NCBI Taxonomy" id="3063994"/>
    <lineage>
        <taxon>Bacteria</taxon>
        <taxon>Pseudomonadati</taxon>
        <taxon>Pseudomonadota</taxon>
        <taxon>Alphaproteobacteria</taxon>
        <taxon>Sphingomonadales</taxon>
        <taxon>Sphingomonadaceae</taxon>
        <taxon>Sphingomonas</taxon>
    </lineage>
</organism>
<reference evidence="1 2" key="1">
    <citation type="submission" date="2023-07" db="EMBL/GenBank/DDBJ databases">
        <authorList>
            <person name="Kim M.K."/>
        </authorList>
    </citation>
    <scope>NUCLEOTIDE SEQUENCE [LARGE SCALE GENOMIC DNA]</scope>
    <source>
        <strain evidence="1 2">KR1UV-12</strain>
    </source>
</reference>
<accession>A0ABT9EKU1</accession>
<dbReference type="EMBL" id="JAUUDS010000004">
    <property type="protein sequence ID" value="MDP1027587.1"/>
    <property type="molecule type" value="Genomic_DNA"/>
</dbReference>
<comment type="caution">
    <text evidence="1">The sequence shown here is derived from an EMBL/GenBank/DDBJ whole genome shotgun (WGS) entry which is preliminary data.</text>
</comment>
<protein>
    <submittedName>
        <fullName evidence="1">DUF2141 domain-containing protein</fullName>
    </submittedName>
</protein>
<gene>
    <name evidence="1" type="ORF">Q5H91_10215</name>
</gene>
<evidence type="ECO:0000313" key="1">
    <source>
        <dbReference type="EMBL" id="MDP1027587.1"/>
    </source>
</evidence>
<proteinExistence type="predicted"/>